<evidence type="ECO:0000256" key="3">
    <source>
        <dbReference type="ARBA" id="ARBA00023098"/>
    </source>
</evidence>
<feature type="short sequence motif" description="GXSXG" evidence="4">
    <location>
        <begin position="66"/>
        <end position="70"/>
    </location>
</feature>
<dbReference type="HOGENOM" id="CLU_042893_0_0_4"/>
<dbReference type="Pfam" id="PF01734">
    <property type="entry name" value="Patatin"/>
    <property type="match status" value="1"/>
</dbReference>
<evidence type="ECO:0000259" key="5">
    <source>
        <dbReference type="PROSITE" id="PS51635"/>
    </source>
</evidence>
<dbReference type="KEGG" id="amim:MIM_c27840"/>
<name>W0PIQ5_ADVMD</name>
<dbReference type="GO" id="GO:0016042">
    <property type="term" value="P:lipid catabolic process"/>
    <property type="evidence" value="ECO:0007669"/>
    <property type="project" value="UniProtKB-UniRule"/>
</dbReference>
<feature type="active site" description="Nucleophile" evidence="4">
    <location>
        <position position="68"/>
    </location>
</feature>
<organism evidence="6 7">
    <name type="scientific">Advenella mimigardefordensis (strain DSM 17166 / LMG 22922 / DPN7)</name>
    <dbReference type="NCBI Taxonomy" id="1247726"/>
    <lineage>
        <taxon>Bacteria</taxon>
        <taxon>Pseudomonadati</taxon>
        <taxon>Pseudomonadota</taxon>
        <taxon>Betaproteobacteria</taxon>
        <taxon>Burkholderiales</taxon>
        <taxon>Alcaligenaceae</taxon>
    </lineage>
</organism>
<dbReference type="PANTHER" id="PTHR14226">
    <property type="entry name" value="NEUROPATHY TARGET ESTERASE/SWISS CHEESE D.MELANOGASTER"/>
    <property type="match status" value="1"/>
</dbReference>
<dbReference type="Gene3D" id="3.40.1090.10">
    <property type="entry name" value="Cytosolic phospholipase A2 catalytic domain"/>
    <property type="match status" value="1"/>
</dbReference>
<keyword evidence="7" id="KW-1185">Reference proteome</keyword>
<evidence type="ECO:0000256" key="4">
    <source>
        <dbReference type="PROSITE-ProRule" id="PRU01161"/>
    </source>
</evidence>
<evidence type="ECO:0000256" key="1">
    <source>
        <dbReference type="ARBA" id="ARBA00022801"/>
    </source>
</evidence>
<dbReference type="RefSeq" id="WP_025373502.1">
    <property type="nucleotide sequence ID" value="NZ_CP003915.1"/>
</dbReference>
<proteinExistence type="predicted"/>
<dbReference type="InterPro" id="IPR002641">
    <property type="entry name" value="PNPLA_dom"/>
</dbReference>
<dbReference type="SUPFAM" id="SSF52151">
    <property type="entry name" value="FabD/lysophospholipase-like"/>
    <property type="match status" value="1"/>
</dbReference>
<dbReference type="eggNOG" id="COG1752">
    <property type="taxonomic scope" value="Bacteria"/>
</dbReference>
<dbReference type="AlphaFoldDB" id="W0PIQ5"/>
<accession>W0PIQ5</accession>
<keyword evidence="1 4" id="KW-0378">Hydrolase</keyword>
<keyword evidence="2 4" id="KW-0442">Lipid degradation</keyword>
<feature type="active site" description="Proton acceptor" evidence="4">
    <location>
        <position position="238"/>
    </location>
</feature>
<dbReference type="STRING" id="1247726.MIM_c27840"/>
<dbReference type="PANTHER" id="PTHR14226:SF57">
    <property type="entry name" value="BLR7027 PROTEIN"/>
    <property type="match status" value="1"/>
</dbReference>
<evidence type="ECO:0000313" key="6">
    <source>
        <dbReference type="EMBL" id="AHG64853.1"/>
    </source>
</evidence>
<evidence type="ECO:0000256" key="2">
    <source>
        <dbReference type="ARBA" id="ARBA00022963"/>
    </source>
</evidence>
<dbReference type="InterPro" id="IPR050301">
    <property type="entry name" value="NTE"/>
</dbReference>
<keyword evidence="3 4" id="KW-0443">Lipid metabolism</keyword>
<comment type="caution">
    <text evidence="4">Lacks conserved residue(s) required for the propagation of feature annotation.</text>
</comment>
<dbReference type="GO" id="GO:0016787">
    <property type="term" value="F:hydrolase activity"/>
    <property type="evidence" value="ECO:0007669"/>
    <property type="project" value="UniProtKB-UniRule"/>
</dbReference>
<dbReference type="EMBL" id="CP003915">
    <property type="protein sequence ID" value="AHG64853.1"/>
    <property type="molecule type" value="Genomic_DNA"/>
</dbReference>
<evidence type="ECO:0000313" key="7">
    <source>
        <dbReference type="Proteomes" id="UP000019095"/>
    </source>
</evidence>
<reference evidence="6 7" key="1">
    <citation type="journal article" date="2014" name="Microbiology">
        <title>Unravelling the complete genome sequence of Advenella mimigardefordensis strain DPN7T and novel insights in the catabolism of the xenobiotic polythioester precursor 3,3'-dithiodipropionate.</title>
        <authorList>
            <person name="Wubbeler J.H."/>
            <person name="Hiessl S."/>
            <person name="Schuldes J."/>
            <person name="Thurmer A."/>
            <person name="Daniel R."/>
            <person name="Steinbuchel A."/>
        </authorList>
    </citation>
    <scope>NUCLEOTIDE SEQUENCE [LARGE SCALE GENOMIC DNA]</scope>
    <source>
        <strain evidence="7">DSM 17166 / LMG 22922 / DPN7</strain>
    </source>
</reference>
<dbReference type="Proteomes" id="UP000019095">
    <property type="component" value="Chromosome"/>
</dbReference>
<protein>
    <submittedName>
        <fullName evidence="6">Putative patatin-like phospholipase</fullName>
    </submittedName>
</protein>
<dbReference type="InterPro" id="IPR016035">
    <property type="entry name" value="Acyl_Trfase/lysoPLipase"/>
</dbReference>
<dbReference type="PROSITE" id="PS51635">
    <property type="entry name" value="PNPLA"/>
    <property type="match status" value="1"/>
</dbReference>
<sequence>MEQQFPGNNPPLAGMTHAVTAPLTALVLTGGGARAAYQVGALQAILAILDPNKSPRFENPFPIVCGSSAGAINATAYACRAAHPHAALRRLQKIWRGLHTGNVYRSDPVGVFGNGLRWLGMLTFGWALQGLRDNAPKSLLDNRPLAKLLCGSIDFPNLQHNLRKGHLHGLAITASSYTSGNHLTFYQSSGPLDAWKGRQRYAIEEAITLDHLMASSAIPFVFPAARLSLGKKWEWCGDGSMRQLAPISPAIHLGADRVLVISTSAHGDDAEQVDSMHQSDQYPTLAQIGGHALSDIFIDGLSIDLERITRINTLLESVPPGVQLNTGVKKIDVLTISPSKSIDEIALKHLNFMPKSVRAFLRVLGVSGRPGKESGGLLASFLLFESAYTGELIELAFNDVMTRQEEIKAFFYGEVNE</sequence>
<gene>
    <name evidence="6" type="ORF">MIM_c27840</name>
</gene>
<dbReference type="PATRIC" id="fig|1247726.3.peg.3061"/>
<feature type="domain" description="PNPLA" evidence="5">
    <location>
        <begin position="26"/>
        <end position="251"/>
    </location>
</feature>